<dbReference type="EMBL" id="FRCR01000012">
    <property type="protein sequence ID" value="SHM77583.1"/>
    <property type="molecule type" value="Genomic_DNA"/>
</dbReference>
<feature type="transmembrane region" description="Helical" evidence="1">
    <location>
        <begin position="112"/>
        <end position="136"/>
    </location>
</feature>
<name>A0A1M7LHE1_9FIRM</name>
<keyword evidence="1" id="KW-0472">Membrane</keyword>
<evidence type="ECO:0000313" key="3">
    <source>
        <dbReference type="EMBL" id="SHM77583.1"/>
    </source>
</evidence>
<dbReference type="InterPro" id="IPR011642">
    <property type="entry name" value="Gate_dom"/>
</dbReference>
<evidence type="ECO:0000259" key="2">
    <source>
        <dbReference type="Pfam" id="PF07670"/>
    </source>
</evidence>
<dbReference type="AlphaFoldDB" id="A0A1M7LHE1"/>
<keyword evidence="4" id="KW-1185">Reference proteome</keyword>
<evidence type="ECO:0000256" key="1">
    <source>
        <dbReference type="SAM" id="Phobius"/>
    </source>
</evidence>
<protein>
    <submittedName>
        <fullName evidence="3">Nucleoside recognition</fullName>
    </submittedName>
</protein>
<reference evidence="4" key="1">
    <citation type="submission" date="2016-11" db="EMBL/GenBank/DDBJ databases">
        <authorList>
            <person name="Varghese N."/>
            <person name="Submissions S."/>
        </authorList>
    </citation>
    <scope>NUCLEOTIDE SEQUENCE [LARGE SCALE GENOMIC DNA]</scope>
    <source>
        <strain evidence="4">DSM 18802</strain>
    </source>
</reference>
<proteinExistence type="predicted"/>
<accession>A0A1M7LHE1</accession>
<gene>
    <name evidence="3" type="ORF">SAMN05660826_01923</name>
</gene>
<keyword evidence="1" id="KW-1133">Transmembrane helix</keyword>
<dbReference type="Proteomes" id="UP000184375">
    <property type="component" value="Unassembled WGS sequence"/>
</dbReference>
<dbReference type="OrthoDB" id="9779080at2"/>
<keyword evidence="1" id="KW-0812">Transmembrane</keyword>
<feature type="transmembrane region" description="Helical" evidence="1">
    <location>
        <begin position="21"/>
        <end position="39"/>
    </location>
</feature>
<dbReference type="Pfam" id="PF07670">
    <property type="entry name" value="Gate"/>
    <property type="match status" value="1"/>
</dbReference>
<dbReference type="STRING" id="447595.SAMN05660826_01923"/>
<organism evidence="3 4">
    <name type="scientific">Caldanaerovirga acetigignens</name>
    <dbReference type="NCBI Taxonomy" id="447595"/>
    <lineage>
        <taxon>Bacteria</taxon>
        <taxon>Bacillati</taxon>
        <taxon>Bacillota</taxon>
        <taxon>Clostridia</taxon>
        <taxon>Thermosediminibacterales</taxon>
        <taxon>Thermosediminibacteraceae</taxon>
        <taxon>Caldanaerovirga</taxon>
    </lineage>
</organism>
<feature type="domain" description="Nucleoside transporter/FeoB GTPase Gate" evidence="2">
    <location>
        <begin position="18"/>
        <end position="114"/>
    </location>
</feature>
<feature type="transmembrane region" description="Helical" evidence="1">
    <location>
        <begin position="59"/>
        <end position="79"/>
    </location>
</feature>
<sequence length="158" mass="17332">MIDALKEATIGSIQSIKQISIIVIPIMLAMEILKDMGLLDRIADWFSPVVRIFGMKKESAFPLVIGIIIGLSYGAGIIFKAARENKLPKKDLYLITYFLVAAHAVFEDTAIFAALGVSAVLLLSTRLAVAALFTFLASKFLKALERGETNELTTKERI</sequence>
<evidence type="ECO:0000313" key="4">
    <source>
        <dbReference type="Proteomes" id="UP000184375"/>
    </source>
</evidence>
<feature type="transmembrane region" description="Helical" evidence="1">
    <location>
        <begin position="91"/>
        <end position="106"/>
    </location>
</feature>